<organism evidence="13 14">
    <name type="scientific">Pseudochelatococcus contaminans</name>
    <dbReference type="NCBI Taxonomy" id="1538103"/>
    <lineage>
        <taxon>Bacteria</taxon>
        <taxon>Pseudomonadati</taxon>
        <taxon>Pseudomonadota</taxon>
        <taxon>Alphaproteobacteria</taxon>
        <taxon>Hyphomicrobiales</taxon>
        <taxon>Chelatococcaceae</taxon>
        <taxon>Pseudochelatococcus</taxon>
    </lineage>
</organism>
<dbReference type="GO" id="GO:0009252">
    <property type="term" value="P:peptidoglycan biosynthetic process"/>
    <property type="evidence" value="ECO:0007669"/>
    <property type="project" value="UniProtKB-UniRule"/>
</dbReference>
<reference evidence="13 14" key="1">
    <citation type="submission" date="2020-08" db="EMBL/GenBank/DDBJ databases">
        <title>Genomic Encyclopedia of Type Strains, Phase IV (KMG-IV): sequencing the most valuable type-strain genomes for metagenomic binning, comparative biology and taxonomic classification.</title>
        <authorList>
            <person name="Goeker M."/>
        </authorList>
    </citation>
    <scope>NUCLEOTIDE SEQUENCE [LARGE SCALE GENOMIC DNA]</scope>
    <source>
        <strain evidence="13 14">DSM 28760</strain>
    </source>
</reference>
<evidence type="ECO:0000259" key="12">
    <source>
        <dbReference type="Pfam" id="PF00912"/>
    </source>
</evidence>
<dbReference type="InterPro" id="IPR023346">
    <property type="entry name" value="Lysozyme-like_dom_sf"/>
</dbReference>
<gene>
    <name evidence="11" type="primary">mtgA</name>
    <name evidence="13" type="ORF">FHS81_003121</name>
</gene>
<keyword evidence="7 11" id="KW-0573">Peptidoglycan synthesis</keyword>
<dbReference type="AlphaFoldDB" id="A0A7W6EIE4"/>
<evidence type="ECO:0000256" key="7">
    <source>
        <dbReference type="ARBA" id="ARBA00022984"/>
    </source>
</evidence>
<keyword evidence="4 11" id="KW-0808">Transferase</keyword>
<evidence type="ECO:0000256" key="9">
    <source>
        <dbReference type="ARBA" id="ARBA00023136"/>
    </source>
</evidence>
<proteinExistence type="inferred from homology"/>
<dbReference type="HAMAP" id="MF_00766">
    <property type="entry name" value="PGT_MtgA"/>
    <property type="match status" value="1"/>
</dbReference>
<evidence type="ECO:0000256" key="4">
    <source>
        <dbReference type="ARBA" id="ARBA00022679"/>
    </source>
</evidence>
<evidence type="ECO:0000256" key="10">
    <source>
        <dbReference type="ARBA" id="ARBA00023316"/>
    </source>
</evidence>
<evidence type="ECO:0000256" key="11">
    <source>
        <dbReference type="HAMAP-Rule" id="MF_00766"/>
    </source>
</evidence>
<comment type="catalytic activity">
    <reaction evidence="11">
        <text>[GlcNAc-(1-&gt;4)-Mur2Ac(oyl-L-Ala-gamma-D-Glu-L-Lys-D-Ala-D-Ala)](n)-di-trans,octa-cis-undecaprenyl diphosphate + beta-D-GlcNAc-(1-&gt;4)-Mur2Ac(oyl-L-Ala-gamma-D-Glu-L-Lys-D-Ala-D-Ala)-di-trans,octa-cis-undecaprenyl diphosphate = [GlcNAc-(1-&gt;4)-Mur2Ac(oyl-L-Ala-gamma-D-Glu-L-Lys-D-Ala-D-Ala)](n+1)-di-trans,octa-cis-undecaprenyl diphosphate + di-trans,octa-cis-undecaprenyl diphosphate + H(+)</text>
        <dbReference type="Rhea" id="RHEA:23708"/>
        <dbReference type="Rhea" id="RHEA-COMP:9602"/>
        <dbReference type="Rhea" id="RHEA-COMP:9603"/>
        <dbReference type="ChEBI" id="CHEBI:15378"/>
        <dbReference type="ChEBI" id="CHEBI:58405"/>
        <dbReference type="ChEBI" id="CHEBI:60033"/>
        <dbReference type="ChEBI" id="CHEBI:78435"/>
        <dbReference type="EC" id="2.4.99.28"/>
    </reaction>
</comment>
<comment type="subcellular location">
    <subcellularLocation>
        <location evidence="11">Cell inner membrane</location>
        <topology evidence="11">Single-pass membrane protein</topology>
    </subcellularLocation>
</comment>
<evidence type="ECO:0000313" key="13">
    <source>
        <dbReference type="EMBL" id="MBB3811010.1"/>
    </source>
</evidence>
<dbReference type="PANTHER" id="PTHR30400">
    <property type="entry name" value="MONOFUNCTIONAL BIOSYNTHETIC PEPTIDOGLYCAN TRANSGLYCOSYLASE"/>
    <property type="match status" value="1"/>
</dbReference>
<keyword evidence="14" id="KW-1185">Reference proteome</keyword>
<keyword evidence="2 11" id="KW-0997">Cell inner membrane</keyword>
<protein>
    <recommendedName>
        <fullName evidence="11">Biosynthetic peptidoglycan transglycosylase</fullName>
        <ecNumber evidence="11">2.4.99.28</ecNumber>
    </recommendedName>
    <alternativeName>
        <fullName evidence="11">Glycan polymerase</fullName>
    </alternativeName>
    <alternativeName>
        <fullName evidence="11">Peptidoglycan glycosyltransferase MtgA</fullName>
        <shortName evidence="11">PGT</shortName>
    </alternativeName>
</protein>
<dbReference type="RefSeq" id="WP_183754402.1">
    <property type="nucleotide sequence ID" value="NZ_JACICC010000010.1"/>
</dbReference>
<keyword evidence="6 11" id="KW-0133">Cell shape</keyword>
<dbReference type="EMBL" id="JACICC010000010">
    <property type="protein sequence ID" value="MBB3811010.1"/>
    <property type="molecule type" value="Genomic_DNA"/>
</dbReference>
<keyword evidence="1 11" id="KW-1003">Cell membrane</keyword>
<dbReference type="GO" id="GO:0008955">
    <property type="term" value="F:peptidoglycan glycosyltransferase activity"/>
    <property type="evidence" value="ECO:0007669"/>
    <property type="project" value="UniProtKB-UniRule"/>
</dbReference>
<dbReference type="SUPFAM" id="SSF53955">
    <property type="entry name" value="Lysozyme-like"/>
    <property type="match status" value="1"/>
</dbReference>
<dbReference type="NCBIfam" id="TIGR02070">
    <property type="entry name" value="mono_pep_trsgly"/>
    <property type="match status" value="1"/>
</dbReference>
<keyword evidence="8 11" id="KW-1133">Transmembrane helix</keyword>
<comment type="similarity">
    <text evidence="11">Belongs to the glycosyltransferase 51 family.</text>
</comment>
<evidence type="ECO:0000313" key="14">
    <source>
        <dbReference type="Proteomes" id="UP000537592"/>
    </source>
</evidence>
<evidence type="ECO:0000256" key="1">
    <source>
        <dbReference type="ARBA" id="ARBA00022475"/>
    </source>
</evidence>
<evidence type="ECO:0000256" key="6">
    <source>
        <dbReference type="ARBA" id="ARBA00022960"/>
    </source>
</evidence>
<dbReference type="GO" id="GO:0071555">
    <property type="term" value="P:cell wall organization"/>
    <property type="evidence" value="ECO:0007669"/>
    <property type="project" value="UniProtKB-KW"/>
</dbReference>
<dbReference type="GO" id="GO:0016763">
    <property type="term" value="F:pentosyltransferase activity"/>
    <property type="evidence" value="ECO:0007669"/>
    <property type="project" value="InterPro"/>
</dbReference>
<dbReference type="PANTHER" id="PTHR30400:SF0">
    <property type="entry name" value="BIOSYNTHETIC PEPTIDOGLYCAN TRANSGLYCOSYLASE"/>
    <property type="match status" value="1"/>
</dbReference>
<evidence type="ECO:0000256" key="2">
    <source>
        <dbReference type="ARBA" id="ARBA00022519"/>
    </source>
</evidence>
<dbReference type="InterPro" id="IPR036950">
    <property type="entry name" value="PBP_transglycosylase"/>
</dbReference>
<dbReference type="Pfam" id="PF00912">
    <property type="entry name" value="Transgly"/>
    <property type="match status" value="1"/>
</dbReference>
<comment type="pathway">
    <text evidence="11">Cell wall biogenesis; peptidoglycan biosynthesis.</text>
</comment>
<evidence type="ECO:0000256" key="8">
    <source>
        <dbReference type="ARBA" id="ARBA00022989"/>
    </source>
</evidence>
<dbReference type="Gene3D" id="1.10.3810.10">
    <property type="entry name" value="Biosynthetic peptidoglycan transglycosylase-like"/>
    <property type="match status" value="1"/>
</dbReference>
<dbReference type="GO" id="GO:0005886">
    <property type="term" value="C:plasma membrane"/>
    <property type="evidence" value="ECO:0007669"/>
    <property type="project" value="UniProtKB-SubCell"/>
</dbReference>
<dbReference type="GO" id="GO:0008360">
    <property type="term" value="P:regulation of cell shape"/>
    <property type="evidence" value="ECO:0007669"/>
    <property type="project" value="UniProtKB-KW"/>
</dbReference>
<dbReference type="InterPro" id="IPR011812">
    <property type="entry name" value="Pep_trsgly"/>
</dbReference>
<keyword evidence="5 11" id="KW-0812">Transmembrane</keyword>
<keyword evidence="3 11" id="KW-0328">Glycosyltransferase</keyword>
<dbReference type="GO" id="GO:0009274">
    <property type="term" value="C:peptidoglycan-based cell wall"/>
    <property type="evidence" value="ECO:0007669"/>
    <property type="project" value="InterPro"/>
</dbReference>
<keyword evidence="10 11" id="KW-0961">Cell wall biogenesis/degradation</keyword>
<feature type="domain" description="Glycosyl transferase family 51" evidence="12">
    <location>
        <begin position="70"/>
        <end position="236"/>
    </location>
</feature>
<evidence type="ECO:0000256" key="3">
    <source>
        <dbReference type="ARBA" id="ARBA00022676"/>
    </source>
</evidence>
<name>A0A7W6EIE4_9HYPH</name>
<sequence length="250" mass="27630">MTTRRRSMQDGADTPRASVSWLSVSWLRRVIRRLILLVVLLAALPFVLLALYGFVPPVSTLMIGRWATLQPVDRQWTSLDAIAPALTQAVIAAEDSRFCLHGGVDWSALQQVVNTASEDGPSRGASTIPMQTVKNLVLWPGRSYLRKGLELPLSLYADTIWSKRRMMENYLNIAEWGEGVFGAQAAARHHFGKDAANLTRREAALLAAALPNPLARNPANPSRMHARTANRLLGRMPNEDTRCLAKTEPA</sequence>
<comment type="caution">
    <text evidence="13">The sequence shown here is derived from an EMBL/GenBank/DDBJ whole genome shotgun (WGS) entry which is preliminary data.</text>
</comment>
<feature type="transmembrane region" description="Helical" evidence="11">
    <location>
        <begin position="34"/>
        <end position="55"/>
    </location>
</feature>
<comment type="function">
    <text evidence="11">Peptidoglycan polymerase that catalyzes glycan chain elongation from lipid-linked precursors.</text>
</comment>
<accession>A0A7W6EIE4</accession>
<keyword evidence="9 11" id="KW-0472">Membrane</keyword>
<dbReference type="Proteomes" id="UP000537592">
    <property type="component" value="Unassembled WGS sequence"/>
</dbReference>
<dbReference type="UniPathway" id="UPA00219"/>
<evidence type="ECO:0000256" key="5">
    <source>
        <dbReference type="ARBA" id="ARBA00022692"/>
    </source>
</evidence>
<dbReference type="InterPro" id="IPR001264">
    <property type="entry name" value="Glyco_trans_51"/>
</dbReference>
<dbReference type="EC" id="2.4.99.28" evidence="11"/>